<dbReference type="Proteomes" id="UP000195557">
    <property type="component" value="Unassembled WGS sequence"/>
</dbReference>
<feature type="compositionally biased region" description="Polar residues" evidence="1">
    <location>
        <begin position="85"/>
        <end position="102"/>
    </location>
</feature>
<gene>
    <name evidence="2" type="ORF">BE221DRAFT_193274</name>
</gene>
<feature type="compositionally biased region" description="Basic and acidic residues" evidence="1">
    <location>
        <begin position="57"/>
        <end position="82"/>
    </location>
</feature>
<evidence type="ECO:0000256" key="1">
    <source>
        <dbReference type="SAM" id="MobiDB-lite"/>
    </source>
</evidence>
<dbReference type="EMBL" id="KZ155791">
    <property type="protein sequence ID" value="OUS45104.1"/>
    <property type="molecule type" value="Genomic_DNA"/>
</dbReference>
<name>A0A1Y5IA54_OSTTA</name>
<dbReference type="AlphaFoldDB" id="A0A1Y5IA54"/>
<protein>
    <submittedName>
        <fullName evidence="2">Uncharacterized protein</fullName>
    </submittedName>
</protein>
<evidence type="ECO:0000313" key="2">
    <source>
        <dbReference type="EMBL" id="OUS45104.1"/>
    </source>
</evidence>
<feature type="region of interest" description="Disordered" evidence="1">
    <location>
        <begin position="54"/>
        <end position="102"/>
    </location>
</feature>
<sequence length="192" mass="20629">MGEGHKPTGCMQSTSEGCQSCFLDGSPASTQSGSYARCSHHVCSAFGVKGCDPDPLAGEKDQTDEVKETEAKEGDDGEEKKPSTRPRTWTTPKKSLSRLAASNENSGDLETCLPNLEDAKRGIFQYPERYCRTMGHTDVDYSGCVSVGKSSCRMCVTKSASGAGAAFSVCPRSVCENHDLLYQQCADESSER</sequence>
<proteinExistence type="predicted"/>
<accession>A0A1Y5IA54</accession>
<organism evidence="2">
    <name type="scientific">Ostreococcus tauri</name>
    <name type="common">Marine green alga</name>
    <dbReference type="NCBI Taxonomy" id="70448"/>
    <lineage>
        <taxon>Eukaryota</taxon>
        <taxon>Viridiplantae</taxon>
        <taxon>Chlorophyta</taxon>
        <taxon>Mamiellophyceae</taxon>
        <taxon>Mamiellales</taxon>
        <taxon>Bathycoccaceae</taxon>
        <taxon>Ostreococcus</taxon>
    </lineage>
</organism>
<reference evidence="2" key="1">
    <citation type="submission" date="2017-04" db="EMBL/GenBank/DDBJ databases">
        <title>Population genomics of picophytoplankton unveils novel chromosome hypervariability.</title>
        <authorList>
            <consortium name="DOE Joint Genome Institute"/>
            <person name="Blanc-Mathieu R."/>
            <person name="Krasovec M."/>
            <person name="Hebrard M."/>
            <person name="Yau S."/>
            <person name="Desgranges E."/>
            <person name="Martin J."/>
            <person name="Schackwitz W."/>
            <person name="Kuo A."/>
            <person name="Salin G."/>
            <person name="Donnadieu C."/>
            <person name="Desdevises Y."/>
            <person name="Sanchez-Ferandin S."/>
            <person name="Moreau H."/>
            <person name="Rivals E."/>
            <person name="Grigoriev I.V."/>
            <person name="Grimsley N."/>
            <person name="Eyre-Walker A."/>
            <person name="Piganeau G."/>
        </authorList>
    </citation>
    <scope>NUCLEOTIDE SEQUENCE [LARGE SCALE GENOMIC DNA]</scope>
    <source>
        <strain evidence="2">RCC 1115</strain>
    </source>
</reference>